<proteinExistence type="predicted"/>
<evidence type="ECO:0000313" key="1">
    <source>
        <dbReference type="Proteomes" id="UP000887565"/>
    </source>
</evidence>
<sequence>MIDTSLTEEQQTQTYNYSLFNLIDAAGARKVAFCTTVPFQLKGITNRRNPHADADGGYGLIVRCGYG</sequence>
<reference evidence="2" key="1">
    <citation type="submission" date="2022-11" db="UniProtKB">
        <authorList>
            <consortium name="WormBaseParasite"/>
        </authorList>
    </citation>
    <scope>IDENTIFICATION</scope>
</reference>
<evidence type="ECO:0000313" key="2">
    <source>
        <dbReference type="WBParaSite" id="nRc.2.0.1.t03235-RA"/>
    </source>
</evidence>
<name>A0A915HP33_ROMCU</name>
<dbReference type="WBParaSite" id="nRc.2.0.1.t03235-RA">
    <property type="protein sequence ID" value="nRc.2.0.1.t03235-RA"/>
    <property type="gene ID" value="nRc.2.0.1.g03235"/>
</dbReference>
<dbReference type="AlphaFoldDB" id="A0A915HP33"/>
<keyword evidence="1" id="KW-1185">Reference proteome</keyword>
<dbReference type="Proteomes" id="UP000887565">
    <property type="component" value="Unplaced"/>
</dbReference>
<accession>A0A915HP33</accession>
<organism evidence="1 2">
    <name type="scientific">Romanomermis culicivorax</name>
    <name type="common">Nematode worm</name>
    <dbReference type="NCBI Taxonomy" id="13658"/>
    <lineage>
        <taxon>Eukaryota</taxon>
        <taxon>Metazoa</taxon>
        <taxon>Ecdysozoa</taxon>
        <taxon>Nematoda</taxon>
        <taxon>Enoplea</taxon>
        <taxon>Dorylaimia</taxon>
        <taxon>Mermithida</taxon>
        <taxon>Mermithoidea</taxon>
        <taxon>Mermithidae</taxon>
        <taxon>Romanomermis</taxon>
    </lineage>
</organism>
<protein>
    <submittedName>
        <fullName evidence="2">Uncharacterized protein</fullName>
    </submittedName>
</protein>